<sequence length="218" mass="23756">MKIKGLSPTIAAWKLLLSSFPRGVVAFVIAVAGLSVGLPLALFVIGLPILVGMLAACEKILGVDRRMVAAWESCGEYPSGSPRIGLPDSRAELVQGGLKSWVSSLGNVQRYRNLAYGIGQFPVSILAFVLAIVIPATALALLLSPVAELISSRIFSFNLFEQDLIMKWLFPDWSSFQRSWFNTGLGVILLMATPFLFRKLGQCYAAWIRWISGTPSHT</sequence>
<evidence type="ECO:0000259" key="2">
    <source>
        <dbReference type="Pfam" id="PF13796"/>
    </source>
</evidence>
<feature type="transmembrane region" description="Helical" evidence="1">
    <location>
        <begin position="179"/>
        <end position="197"/>
    </location>
</feature>
<organism evidence="3 4">
    <name type="scientific">Cohnella phaseoli</name>
    <dbReference type="NCBI Taxonomy" id="456490"/>
    <lineage>
        <taxon>Bacteria</taxon>
        <taxon>Bacillati</taxon>
        <taxon>Bacillota</taxon>
        <taxon>Bacilli</taxon>
        <taxon>Bacillales</taxon>
        <taxon>Paenibacillaceae</taxon>
        <taxon>Cohnella</taxon>
    </lineage>
</organism>
<dbReference type="EMBL" id="QRDZ01000015">
    <property type="protein sequence ID" value="RED75505.1"/>
    <property type="molecule type" value="Genomic_DNA"/>
</dbReference>
<evidence type="ECO:0000256" key="1">
    <source>
        <dbReference type="SAM" id="Phobius"/>
    </source>
</evidence>
<accession>A0A3D9JNF5</accession>
<name>A0A3D9JNF5_9BACL</name>
<keyword evidence="1" id="KW-1133">Transmembrane helix</keyword>
<dbReference type="RefSeq" id="WP_181917795.1">
    <property type="nucleotide sequence ID" value="NZ_QRDZ01000015.1"/>
</dbReference>
<protein>
    <submittedName>
        <fullName evidence="3">Putative sensor protein</fullName>
    </submittedName>
</protein>
<keyword evidence="1" id="KW-0472">Membrane</keyword>
<dbReference type="InterPro" id="IPR025828">
    <property type="entry name" value="Put_sensor_dom"/>
</dbReference>
<evidence type="ECO:0000313" key="4">
    <source>
        <dbReference type="Proteomes" id="UP000256977"/>
    </source>
</evidence>
<reference evidence="3 4" key="1">
    <citation type="submission" date="2018-07" db="EMBL/GenBank/DDBJ databases">
        <title>Genomic Encyclopedia of Type Strains, Phase III (KMG-III): the genomes of soil and plant-associated and newly described type strains.</title>
        <authorList>
            <person name="Whitman W."/>
        </authorList>
    </citation>
    <scope>NUCLEOTIDE SEQUENCE [LARGE SCALE GENOMIC DNA]</scope>
    <source>
        <strain evidence="3 4">CECT 7287</strain>
    </source>
</reference>
<keyword evidence="1" id="KW-0812">Transmembrane</keyword>
<dbReference type="Pfam" id="PF13796">
    <property type="entry name" value="Sensor"/>
    <property type="match status" value="1"/>
</dbReference>
<feature type="transmembrane region" description="Helical" evidence="1">
    <location>
        <begin position="36"/>
        <end position="57"/>
    </location>
</feature>
<proteinExistence type="predicted"/>
<feature type="domain" description="Putative sensor" evidence="2">
    <location>
        <begin position="16"/>
        <end position="209"/>
    </location>
</feature>
<gene>
    <name evidence="3" type="ORF">DFP98_115121</name>
</gene>
<comment type="caution">
    <text evidence="3">The sequence shown here is derived from an EMBL/GenBank/DDBJ whole genome shotgun (WGS) entry which is preliminary data.</text>
</comment>
<feature type="transmembrane region" description="Helical" evidence="1">
    <location>
        <begin position="121"/>
        <end position="143"/>
    </location>
</feature>
<evidence type="ECO:0000313" key="3">
    <source>
        <dbReference type="EMBL" id="RED75505.1"/>
    </source>
</evidence>
<dbReference type="AlphaFoldDB" id="A0A3D9JNF5"/>
<keyword evidence="4" id="KW-1185">Reference proteome</keyword>
<dbReference type="Proteomes" id="UP000256977">
    <property type="component" value="Unassembled WGS sequence"/>
</dbReference>